<feature type="region of interest" description="Disordered" evidence="1">
    <location>
        <begin position="439"/>
        <end position="469"/>
    </location>
</feature>
<dbReference type="InterPro" id="IPR029071">
    <property type="entry name" value="Ubiquitin-like_domsf"/>
</dbReference>
<dbReference type="PANTHER" id="PTHR13169">
    <property type="entry name" value="UBIQUITIN-LIKE PROTEIN 3 HCG-1 PROTEIN"/>
    <property type="match status" value="1"/>
</dbReference>
<feature type="region of interest" description="Disordered" evidence="1">
    <location>
        <begin position="168"/>
        <end position="325"/>
    </location>
</feature>
<dbReference type="PANTHER" id="PTHR13169:SF0">
    <property type="entry name" value="UBIQUITIN-LIKE PROTEIN 3"/>
    <property type="match status" value="1"/>
</dbReference>
<feature type="compositionally biased region" description="Polar residues" evidence="1">
    <location>
        <begin position="185"/>
        <end position="195"/>
    </location>
</feature>
<feature type="domain" description="Ubiquitin-like" evidence="2">
    <location>
        <begin position="340"/>
        <end position="418"/>
    </location>
</feature>
<dbReference type="Proteomes" id="UP000242287">
    <property type="component" value="Unassembled WGS sequence"/>
</dbReference>
<evidence type="ECO:0000313" key="4">
    <source>
        <dbReference type="Proteomes" id="UP000242287"/>
    </source>
</evidence>
<sequence>MPSPLHPSPLIAHQAPHEVEYGRQHQHQQDSEAAHTHGDRRDHHISSSHTSPVFSPSTIPNPYPNTTTTTTTPPSSIPPLSSPPSLSSLFNNDHDHRPNSSHYQYGYEYYPHHPRRHSGNIPTCPGPSISTRTSFTRVGPEDDDTPLFPARPATASAAFSSARLFHNRTSSAPEPPVPSLPFAQISPQLPMTTINTHHDRRSGESSRSRHNHSNHPEDQNQNQNVDRERERDDGGRMVGGDNQGRRGSIQAQQQQQQQQPQQQPQQQQQQQQLVGSSAPLSYSASTSSSSSSSSQANNNNNSSRLAGDSPSQPQSQSQSQAQVLNQAPAGAAAAAVVVGMDMTVPQTPQTFITFLLITGRRRTMSFDPETTIGRVKELVWNTWPEEWQNERPPAPSYLRLLYLGKMLQDDDTLTKLKLPTSHQQSPQATIIHLSIRPYAPPGEGDGIKKKRRMSIRSASAREDPNESSSGCCNGCIIC</sequence>
<dbReference type="InterPro" id="IPR039540">
    <property type="entry name" value="UBL3-like_ubiquitin_dom"/>
</dbReference>
<dbReference type="OrthoDB" id="1043111at2759"/>
<evidence type="ECO:0000256" key="1">
    <source>
        <dbReference type="SAM" id="MobiDB-lite"/>
    </source>
</evidence>
<dbReference type="InterPro" id="IPR040015">
    <property type="entry name" value="UBL3-like"/>
</dbReference>
<reference evidence="3 4" key="1">
    <citation type="submission" date="2014-02" db="EMBL/GenBank/DDBJ databases">
        <title>Transposable element dynamics among asymbiotic and ectomycorrhizal Amanita fungi.</title>
        <authorList>
            <consortium name="DOE Joint Genome Institute"/>
            <person name="Hess J."/>
            <person name="Skrede I."/>
            <person name="Wolfe B."/>
            <person name="LaButti K."/>
            <person name="Ohm R.A."/>
            <person name="Grigoriev I.V."/>
            <person name="Pringle A."/>
        </authorList>
    </citation>
    <scope>NUCLEOTIDE SEQUENCE [LARGE SCALE GENOMIC DNA]</scope>
    <source>
        <strain evidence="3 4">SKay4041</strain>
    </source>
</reference>
<proteinExistence type="predicted"/>
<dbReference type="PROSITE" id="PS50053">
    <property type="entry name" value="UBIQUITIN_2"/>
    <property type="match status" value="1"/>
</dbReference>
<dbReference type="EMBL" id="KZ302082">
    <property type="protein sequence ID" value="PFH47967.1"/>
    <property type="molecule type" value="Genomic_DNA"/>
</dbReference>
<feature type="compositionally biased region" description="Basic and acidic residues" evidence="1">
    <location>
        <begin position="15"/>
        <end position="45"/>
    </location>
</feature>
<dbReference type="STRING" id="703135.A0A2A9NI82"/>
<dbReference type="InterPro" id="IPR000626">
    <property type="entry name" value="Ubiquitin-like_dom"/>
</dbReference>
<feature type="compositionally biased region" description="Low complexity" evidence="1">
    <location>
        <begin position="252"/>
        <end position="320"/>
    </location>
</feature>
<dbReference type="SUPFAM" id="SSF54236">
    <property type="entry name" value="Ubiquitin-like"/>
    <property type="match status" value="1"/>
</dbReference>
<evidence type="ECO:0000313" key="3">
    <source>
        <dbReference type="EMBL" id="PFH47967.1"/>
    </source>
</evidence>
<feature type="compositionally biased region" description="Low complexity" evidence="1">
    <location>
        <begin position="47"/>
        <end position="74"/>
    </location>
</feature>
<protein>
    <recommendedName>
        <fullName evidence="2">Ubiquitin-like domain-containing protein</fullName>
    </recommendedName>
</protein>
<evidence type="ECO:0000259" key="2">
    <source>
        <dbReference type="PROSITE" id="PS50053"/>
    </source>
</evidence>
<feature type="compositionally biased region" description="Basic and acidic residues" evidence="1">
    <location>
        <begin position="225"/>
        <end position="235"/>
    </location>
</feature>
<dbReference type="Gene3D" id="3.10.20.90">
    <property type="entry name" value="Phosphatidylinositol 3-kinase Catalytic Subunit, Chain A, domain 1"/>
    <property type="match status" value="1"/>
</dbReference>
<gene>
    <name evidence="3" type="ORF">AMATHDRAFT_66410</name>
</gene>
<dbReference type="AlphaFoldDB" id="A0A2A9NI82"/>
<dbReference type="Pfam" id="PF13881">
    <property type="entry name" value="Rad60-SLD_2"/>
    <property type="match status" value="1"/>
</dbReference>
<feature type="region of interest" description="Disordered" evidence="1">
    <location>
        <begin position="1"/>
        <end position="104"/>
    </location>
</feature>
<keyword evidence="4" id="KW-1185">Reference proteome</keyword>
<name>A0A2A9NI82_9AGAR</name>
<accession>A0A2A9NI82</accession>
<organism evidence="3 4">
    <name type="scientific">Amanita thiersii Skay4041</name>
    <dbReference type="NCBI Taxonomy" id="703135"/>
    <lineage>
        <taxon>Eukaryota</taxon>
        <taxon>Fungi</taxon>
        <taxon>Dikarya</taxon>
        <taxon>Basidiomycota</taxon>
        <taxon>Agaricomycotina</taxon>
        <taxon>Agaricomycetes</taxon>
        <taxon>Agaricomycetidae</taxon>
        <taxon>Agaricales</taxon>
        <taxon>Pluteineae</taxon>
        <taxon>Amanitaceae</taxon>
        <taxon>Amanita</taxon>
    </lineage>
</organism>